<keyword evidence="8" id="KW-1185">Reference proteome</keyword>
<dbReference type="GO" id="GO:0140359">
    <property type="term" value="F:ABC-type transporter activity"/>
    <property type="evidence" value="ECO:0007669"/>
    <property type="project" value="InterPro"/>
</dbReference>
<dbReference type="AlphaFoldDB" id="A0A212QLF4"/>
<sequence length="266" mass="28226">MAWSRIAAIAEKEAHEALRNRYVLMLLITLPIAFAALPVVSLLSIRGLPASPPSETSRGLPPALARRLAGLSPREQLEVFLTSQFMLILWIAPLALPMTIATYSVVGEKREKALEPLLATPITTVELLAGKALAAAAPGIALSGLTYLLMVGAAGIIGLSAPAFRVLWGPTAWLQVLGISPLLTLLATLLGLSVSSRVNDPRLAEQIGMIVVLPLLGLIIAQSMGVLWLSGTLLLGVALFLLTADGLLLALAVALFERETILTRWR</sequence>
<keyword evidence="3 5" id="KW-1133">Transmembrane helix</keyword>
<evidence type="ECO:0000256" key="2">
    <source>
        <dbReference type="ARBA" id="ARBA00022692"/>
    </source>
</evidence>
<name>A0A212QLF4_9CHLR</name>
<feature type="transmembrane region" description="Helical" evidence="5">
    <location>
        <begin position="85"/>
        <end position="106"/>
    </location>
</feature>
<dbReference type="PANTHER" id="PTHR43471:SF1">
    <property type="entry name" value="ABC TRANSPORTER PERMEASE PROTEIN NOSY-RELATED"/>
    <property type="match status" value="1"/>
</dbReference>
<proteinExistence type="predicted"/>
<dbReference type="InParanoid" id="A0A212QLF4"/>
<accession>A0A212QLF4</accession>
<feature type="domain" description="ABC-2 type transporter transmembrane" evidence="6">
    <location>
        <begin position="82"/>
        <end position="221"/>
    </location>
</feature>
<dbReference type="OrthoDB" id="157137at2"/>
<protein>
    <submittedName>
        <fullName evidence="7">ABC-type Na+ efflux pump, permease component</fullName>
    </submittedName>
</protein>
<evidence type="ECO:0000256" key="3">
    <source>
        <dbReference type="ARBA" id="ARBA00022989"/>
    </source>
</evidence>
<reference evidence="8" key="1">
    <citation type="submission" date="2017-06" db="EMBL/GenBank/DDBJ databases">
        <authorList>
            <person name="Varghese N."/>
            <person name="Submissions S."/>
        </authorList>
    </citation>
    <scope>NUCLEOTIDE SEQUENCE [LARGE SCALE GENOMIC DNA]</scope>
    <source>
        <strain evidence="8">JAD2</strain>
    </source>
</reference>
<evidence type="ECO:0000256" key="4">
    <source>
        <dbReference type="ARBA" id="ARBA00023136"/>
    </source>
</evidence>
<evidence type="ECO:0000313" key="8">
    <source>
        <dbReference type="Proteomes" id="UP000197025"/>
    </source>
</evidence>
<feature type="transmembrane region" description="Helical" evidence="5">
    <location>
        <begin position="173"/>
        <end position="195"/>
    </location>
</feature>
<feature type="transmembrane region" description="Helical" evidence="5">
    <location>
        <begin position="140"/>
        <end position="161"/>
    </location>
</feature>
<feature type="transmembrane region" description="Helical" evidence="5">
    <location>
        <begin position="207"/>
        <end position="228"/>
    </location>
</feature>
<feature type="transmembrane region" description="Helical" evidence="5">
    <location>
        <begin position="22"/>
        <end position="45"/>
    </location>
</feature>
<dbReference type="RefSeq" id="WP_088570303.1">
    <property type="nucleotide sequence ID" value="NZ_FYEK01000008.1"/>
</dbReference>
<dbReference type="EMBL" id="FYEK01000008">
    <property type="protein sequence ID" value="SNB60051.1"/>
    <property type="molecule type" value="Genomic_DNA"/>
</dbReference>
<evidence type="ECO:0000256" key="5">
    <source>
        <dbReference type="SAM" id="Phobius"/>
    </source>
</evidence>
<evidence type="ECO:0000259" key="6">
    <source>
        <dbReference type="Pfam" id="PF12698"/>
    </source>
</evidence>
<gene>
    <name evidence="7" type="ORF">SAMN02746019_00002930</name>
</gene>
<keyword evidence="2 5" id="KW-0812">Transmembrane</keyword>
<organism evidence="7 8">
    <name type="scientific">Thermoflexus hugenholtzii JAD2</name>
    <dbReference type="NCBI Taxonomy" id="877466"/>
    <lineage>
        <taxon>Bacteria</taxon>
        <taxon>Bacillati</taxon>
        <taxon>Chloroflexota</taxon>
        <taxon>Thermoflexia</taxon>
        <taxon>Thermoflexales</taxon>
        <taxon>Thermoflexaceae</taxon>
        <taxon>Thermoflexus</taxon>
    </lineage>
</organism>
<evidence type="ECO:0000256" key="1">
    <source>
        <dbReference type="ARBA" id="ARBA00004141"/>
    </source>
</evidence>
<dbReference type="Proteomes" id="UP000197025">
    <property type="component" value="Unassembled WGS sequence"/>
</dbReference>
<evidence type="ECO:0000313" key="7">
    <source>
        <dbReference type="EMBL" id="SNB60051.1"/>
    </source>
</evidence>
<dbReference type="PANTHER" id="PTHR43471">
    <property type="entry name" value="ABC TRANSPORTER PERMEASE"/>
    <property type="match status" value="1"/>
</dbReference>
<dbReference type="Pfam" id="PF12698">
    <property type="entry name" value="ABC2_membrane_3"/>
    <property type="match status" value="1"/>
</dbReference>
<dbReference type="GO" id="GO:0016020">
    <property type="term" value="C:membrane"/>
    <property type="evidence" value="ECO:0007669"/>
    <property type="project" value="UniProtKB-SubCell"/>
</dbReference>
<feature type="transmembrane region" description="Helical" evidence="5">
    <location>
        <begin position="234"/>
        <end position="256"/>
    </location>
</feature>
<comment type="subcellular location">
    <subcellularLocation>
        <location evidence="1">Membrane</location>
        <topology evidence="1">Multi-pass membrane protein</topology>
    </subcellularLocation>
</comment>
<keyword evidence="4 5" id="KW-0472">Membrane</keyword>
<dbReference type="InterPro" id="IPR013525">
    <property type="entry name" value="ABC2_TM"/>
</dbReference>